<sequence length="286" mass="30866">MFLMVGMTACLVTEDATFETDTAENAALSINALSINALSINALSINALSINALSINRLDADTLAFNTLQNPEITATEEGRMVLRYIARCALKDGDVLRVEHSDQIWEYPGVLGVAAGWETEALDIDGQERVSACLLAHVNAFGIEVPISLRGPGLAEADVLESERFYYGDGAFYGNLNAEHPTKFSCEIRGNRYLGGDGNVHTPSSPDADLRVCGAADTAEDCGFEFTGYCDEICNEIERDGDQWRFSACLGADGERYDNVFTVWLRGSGAESCEQAPAGYSCSPL</sequence>
<evidence type="ECO:0000313" key="1">
    <source>
        <dbReference type="EMBL" id="ACY12744.1"/>
    </source>
</evidence>
<evidence type="ECO:0000313" key="2">
    <source>
        <dbReference type="Proteomes" id="UP000001880"/>
    </source>
</evidence>
<dbReference type="HOGENOM" id="CLU_077096_1_0_7"/>
<keyword evidence="2" id="KW-1185">Reference proteome</keyword>
<dbReference type="AlphaFoldDB" id="D0LGJ8"/>
<dbReference type="eggNOG" id="COG5184">
    <property type="taxonomic scope" value="Bacteria"/>
</dbReference>
<protein>
    <submittedName>
        <fullName evidence="1">Uncharacterized protein</fullName>
    </submittedName>
</protein>
<accession>D0LGJ8</accession>
<name>D0LGJ8_HALO1</name>
<gene>
    <name evidence="1" type="ordered locus">Hoch_0103</name>
</gene>
<proteinExistence type="predicted"/>
<dbReference type="EMBL" id="CP001804">
    <property type="protein sequence ID" value="ACY12744.1"/>
    <property type="molecule type" value="Genomic_DNA"/>
</dbReference>
<dbReference type="Proteomes" id="UP000001880">
    <property type="component" value="Chromosome"/>
</dbReference>
<reference evidence="1 2" key="1">
    <citation type="journal article" date="2010" name="Stand. Genomic Sci.">
        <title>Complete genome sequence of Haliangium ochraceum type strain (SMP-2).</title>
        <authorList>
            <consortium name="US DOE Joint Genome Institute (JGI-PGF)"/>
            <person name="Ivanova N."/>
            <person name="Daum C."/>
            <person name="Lang E."/>
            <person name="Abt B."/>
            <person name="Kopitz M."/>
            <person name="Saunders E."/>
            <person name="Lapidus A."/>
            <person name="Lucas S."/>
            <person name="Glavina Del Rio T."/>
            <person name="Nolan M."/>
            <person name="Tice H."/>
            <person name="Copeland A."/>
            <person name="Cheng J.F."/>
            <person name="Chen F."/>
            <person name="Bruce D."/>
            <person name="Goodwin L."/>
            <person name="Pitluck S."/>
            <person name="Mavromatis K."/>
            <person name="Pati A."/>
            <person name="Mikhailova N."/>
            <person name="Chen A."/>
            <person name="Palaniappan K."/>
            <person name="Land M."/>
            <person name="Hauser L."/>
            <person name="Chang Y.J."/>
            <person name="Jeffries C.D."/>
            <person name="Detter J.C."/>
            <person name="Brettin T."/>
            <person name="Rohde M."/>
            <person name="Goker M."/>
            <person name="Bristow J."/>
            <person name="Markowitz V."/>
            <person name="Eisen J.A."/>
            <person name="Hugenholtz P."/>
            <person name="Kyrpides N.C."/>
            <person name="Klenk H.P."/>
        </authorList>
    </citation>
    <scope>NUCLEOTIDE SEQUENCE [LARGE SCALE GENOMIC DNA]</scope>
    <source>
        <strain evidence="2">DSM 14365 / CIP 107738 / JCM 11303 / AJ 13395 / SMP-2</strain>
    </source>
</reference>
<dbReference type="KEGG" id="hoh:Hoch_0103"/>
<organism evidence="1 2">
    <name type="scientific">Haliangium ochraceum (strain DSM 14365 / JCM 11303 / SMP-2)</name>
    <dbReference type="NCBI Taxonomy" id="502025"/>
    <lineage>
        <taxon>Bacteria</taxon>
        <taxon>Pseudomonadati</taxon>
        <taxon>Myxococcota</taxon>
        <taxon>Polyangia</taxon>
        <taxon>Haliangiales</taxon>
        <taxon>Kofleriaceae</taxon>
        <taxon>Haliangium</taxon>
    </lineage>
</organism>